<dbReference type="GO" id="GO:0043625">
    <property type="term" value="C:delta DNA polymerase complex"/>
    <property type="evidence" value="ECO:0007669"/>
    <property type="project" value="TreeGrafter"/>
</dbReference>
<keyword evidence="4" id="KW-0808">Transferase</keyword>
<sequence>MSFQKYINNDIDAPGDIVDRTNIKFMEEFEKQNDYDLKTKERKYDKQFYSMYQYRLSVLKKSVDDNALKKWGDGSKKVNGQIVTKRDKILDISSGQLCWVSGTIFSDMKNKLNILQDVENGIDDVLPKVPDTYTLPNAKDMPVVMLEDESGRAILNNDEFLKKNILVTGCIVAILGIEIQAGIFEIMDVVFPSVAPQKPLKTPKEKNNKIAFVSGLKLCDEANHDIKIELLKQYLAGELGNNADAHDVSRISRLIIAGDSIAPIEETVDDDFFTTNNYGSKNISKYNTDSLKSLDNFITDLLPSLPISIMPGNNDPAEICLPQQPLHKSIFQSNKRYVGGSTLQSLTNPAWMEVEESGLRLLGTSGQNISDILKYLTAETLSDPQVVLTIMESNIKWQNIIPTAPDTLYCYPFDNSDPFTLADETPHVYFVGNQKLYHAKTINLQRDHNNHETAQITLISIPDFSQTGQIVLLDLSTLECELVSFSI</sequence>
<comment type="similarity">
    <text evidence="2">Belongs to the DNA polymerase delta/II small subunit family.</text>
</comment>
<dbReference type="EC" id="2.7.7.7" evidence="3"/>
<feature type="domain" description="DNA polymerase delta subunit OB-fold" evidence="11">
    <location>
        <begin position="47"/>
        <end position="189"/>
    </location>
</feature>
<dbReference type="InterPro" id="IPR007185">
    <property type="entry name" value="DNA_pol_a/d/e_bsu"/>
</dbReference>
<dbReference type="InterPro" id="IPR040663">
    <property type="entry name" value="DNA_pol_D_N"/>
</dbReference>
<evidence type="ECO:0000313" key="13">
    <source>
        <dbReference type="Proteomes" id="UP000054251"/>
    </source>
</evidence>
<dbReference type="PANTHER" id="PTHR10416:SF0">
    <property type="entry name" value="DNA POLYMERASE DELTA SUBUNIT 2"/>
    <property type="match status" value="1"/>
</dbReference>
<evidence type="ECO:0000256" key="8">
    <source>
        <dbReference type="ARBA" id="ARBA00023242"/>
    </source>
</evidence>
<keyword evidence="6" id="KW-0235">DNA replication</keyword>
<name>A0A0V1PUW5_9ASCO</name>
<dbReference type="Gene3D" id="2.40.50.430">
    <property type="match status" value="1"/>
</dbReference>
<feature type="domain" description="DNA polymerase alpha/delta/epsilon subunit B" evidence="10">
    <location>
        <begin position="210"/>
        <end position="434"/>
    </location>
</feature>
<dbReference type="Gene3D" id="3.60.21.50">
    <property type="match status" value="1"/>
</dbReference>
<keyword evidence="5" id="KW-0548">Nucleotidyltransferase</keyword>
<dbReference type="GO" id="GO:0006273">
    <property type="term" value="P:lagging strand elongation"/>
    <property type="evidence" value="ECO:0007669"/>
    <property type="project" value="UniProtKB-ARBA"/>
</dbReference>
<comment type="catalytic activity">
    <reaction evidence="9">
        <text>DNA(n) + a 2'-deoxyribonucleoside 5'-triphosphate = DNA(n+1) + diphosphate</text>
        <dbReference type="Rhea" id="RHEA:22508"/>
        <dbReference type="Rhea" id="RHEA-COMP:17339"/>
        <dbReference type="Rhea" id="RHEA-COMP:17340"/>
        <dbReference type="ChEBI" id="CHEBI:33019"/>
        <dbReference type="ChEBI" id="CHEBI:61560"/>
        <dbReference type="ChEBI" id="CHEBI:173112"/>
        <dbReference type="EC" id="2.7.7.7"/>
    </reaction>
</comment>
<comment type="subcellular location">
    <subcellularLocation>
        <location evidence="1">Nucleus</location>
    </subcellularLocation>
</comment>
<organism evidence="12 13">
    <name type="scientific">Debaryomyces fabryi</name>
    <dbReference type="NCBI Taxonomy" id="58627"/>
    <lineage>
        <taxon>Eukaryota</taxon>
        <taxon>Fungi</taxon>
        <taxon>Dikarya</taxon>
        <taxon>Ascomycota</taxon>
        <taxon>Saccharomycotina</taxon>
        <taxon>Pichiomycetes</taxon>
        <taxon>Debaryomycetaceae</taxon>
        <taxon>Debaryomyces</taxon>
    </lineage>
</organism>
<protein>
    <recommendedName>
        <fullName evidence="3">DNA-directed DNA polymerase</fullName>
        <ecNumber evidence="3">2.7.7.7</ecNumber>
    </recommendedName>
</protein>
<reference evidence="12 13" key="1">
    <citation type="submission" date="2015-11" db="EMBL/GenBank/DDBJ databases">
        <title>The genome of Debaryomyces fabryi.</title>
        <authorList>
            <person name="Tafer H."/>
            <person name="Lopandic K."/>
        </authorList>
    </citation>
    <scope>NUCLEOTIDE SEQUENCE [LARGE SCALE GENOMIC DNA]</scope>
    <source>
        <strain evidence="12 13">CBS 789</strain>
    </source>
</reference>
<evidence type="ECO:0000256" key="5">
    <source>
        <dbReference type="ARBA" id="ARBA00022695"/>
    </source>
</evidence>
<dbReference type="GeneID" id="26841387"/>
<dbReference type="EMBL" id="LMYN01000116">
    <property type="protein sequence ID" value="KRZ99860.1"/>
    <property type="molecule type" value="Genomic_DNA"/>
</dbReference>
<evidence type="ECO:0000259" key="11">
    <source>
        <dbReference type="Pfam" id="PF18018"/>
    </source>
</evidence>
<dbReference type="FunFam" id="2.40.50.430:FF:000002">
    <property type="entry name" value="DNA polymerase delta subunit"/>
    <property type="match status" value="1"/>
</dbReference>
<dbReference type="Pfam" id="PF18018">
    <property type="entry name" value="DNA_pol_D_N"/>
    <property type="match status" value="1"/>
</dbReference>
<keyword evidence="7" id="KW-0239">DNA-directed DNA polymerase</keyword>
<dbReference type="Proteomes" id="UP000054251">
    <property type="component" value="Unassembled WGS sequence"/>
</dbReference>
<dbReference type="InterPro" id="IPR024826">
    <property type="entry name" value="DNA_pol_delta/II_ssu"/>
</dbReference>
<keyword evidence="13" id="KW-1185">Reference proteome</keyword>
<dbReference type="AlphaFoldDB" id="A0A0V1PUW5"/>
<evidence type="ECO:0000256" key="1">
    <source>
        <dbReference type="ARBA" id="ARBA00004123"/>
    </source>
</evidence>
<evidence type="ECO:0000256" key="4">
    <source>
        <dbReference type="ARBA" id="ARBA00022679"/>
    </source>
</evidence>
<dbReference type="GO" id="GO:0003677">
    <property type="term" value="F:DNA binding"/>
    <property type="evidence" value="ECO:0007669"/>
    <property type="project" value="InterPro"/>
</dbReference>
<evidence type="ECO:0000256" key="9">
    <source>
        <dbReference type="ARBA" id="ARBA00049244"/>
    </source>
</evidence>
<dbReference type="PANTHER" id="PTHR10416">
    <property type="entry name" value="DNA POLYMERASE DELTA SUBUNIT 2"/>
    <property type="match status" value="1"/>
</dbReference>
<comment type="caution">
    <text evidence="12">The sequence shown here is derived from an EMBL/GenBank/DDBJ whole genome shotgun (WGS) entry which is preliminary data.</text>
</comment>
<dbReference type="RefSeq" id="XP_015465963.1">
    <property type="nucleotide sequence ID" value="XM_015613207.1"/>
</dbReference>
<dbReference type="Pfam" id="PF04042">
    <property type="entry name" value="DNA_pol_E_B"/>
    <property type="match status" value="1"/>
</dbReference>
<evidence type="ECO:0000259" key="10">
    <source>
        <dbReference type="Pfam" id="PF04042"/>
    </source>
</evidence>
<dbReference type="OrthoDB" id="3763at2759"/>
<evidence type="ECO:0000256" key="2">
    <source>
        <dbReference type="ARBA" id="ARBA00006035"/>
    </source>
</evidence>
<accession>A0A0V1PUW5</accession>
<evidence type="ECO:0000256" key="7">
    <source>
        <dbReference type="ARBA" id="ARBA00022932"/>
    </source>
</evidence>
<proteinExistence type="inferred from homology"/>
<evidence type="ECO:0000313" key="12">
    <source>
        <dbReference type="EMBL" id="KRZ99860.1"/>
    </source>
</evidence>
<gene>
    <name evidence="12" type="ORF">AC631_04378</name>
</gene>
<dbReference type="GO" id="GO:0003887">
    <property type="term" value="F:DNA-directed DNA polymerase activity"/>
    <property type="evidence" value="ECO:0007669"/>
    <property type="project" value="UniProtKB-KW"/>
</dbReference>
<evidence type="ECO:0000256" key="3">
    <source>
        <dbReference type="ARBA" id="ARBA00012417"/>
    </source>
</evidence>
<evidence type="ECO:0000256" key="6">
    <source>
        <dbReference type="ARBA" id="ARBA00022705"/>
    </source>
</evidence>
<keyword evidence="8" id="KW-0539">Nucleus</keyword>
<dbReference type="GO" id="GO:0006281">
    <property type="term" value="P:DNA repair"/>
    <property type="evidence" value="ECO:0007669"/>
    <property type="project" value="UniProtKB-ARBA"/>
</dbReference>